<feature type="coiled-coil region" evidence="1">
    <location>
        <begin position="13"/>
        <end position="55"/>
    </location>
</feature>
<dbReference type="Proteomes" id="UP001152797">
    <property type="component" value="Unassembled WGS sequence"/>
</dbReference>
<keyword evidence="1" id="KW-0175">Coiled coil</keyword>
<dbReference type="AlphaFoldDB" id="A0A9P1G0C7"/>
<protein>
    <submittedName>
        <fullName evidence="2">Uncharacterized protein</fullName>
    </submittedName>
</protein>
<proteinExistence type="predicted"/>
<sequence length="57" mass="5754">MRPVTEEDREAAVAKAEELAEAVKAKAEADEAARIAAEEEAAAAAAAAAAAQEEETG</sequence>
<name>A0A9P1G0C7_9DINO</name>
<reference evidence="2" key="1">
    <citation type="submission" date="2022-10" db="EMBL/GenBank/DDBJ databases">
        <authorList>
            <person name="Chen Y."/>
            <person name="Dougan E. K."/>
            <person name="Chan C."/>
            <person name="Rhodes N."/>
            <person name="Thang M."/>
        </authorList>
    </citation>
    <scope>NUCLEOTIDE SEQUENCE</scope>
</reference>
<accession>A0A9P1G0C7</accession>
<evidence type="ECO:0000313" key="2">
    <source>
        <dbReference type="EMBL" id="CAI3993290.1"/>
    </source>
</evidence>
<dbReference type="EMBL" id="CAMXCT010001813">
    <property type="protein sequence ID" value="CAI3993290.1"/>
    <property type="molecule type" value="Genomic_DNA"/>
</dbReference>
<comment type="caution">
    <text evidence="2">The sequence shown here is derived from an EMBL/GenBank/DDBJ whole genome shotgun (WGS) entry which is preliminary data.</text>
</comment>
<keyword evidence="4" id="KW-1185">Reference proteome</keyword>
<evidence type="ECO:0000256" key="1">
    <source>
        <dbReference type="SAM" id="Coils"/>
    </source>
</evidence>
<dbReference type="EMBL" id="CAMXCT020001813">
    <property type="protein sequence ID" value="CAL1146665.1"/>
    <property type="molecule type" value="Genomic_DNA"/>
</dbReference>
<dbReference type="EMBL" id="CAMXCT030001813">
    <property type="protein sequence ID" value="CAL4780602.1"/>
    <property type="molecule type" value="Genomic_DNA"/>
</dbReference>
<evidence type="ECO:0000313" key="4">
    <source>
        <dbReference type="Proteomes" id="UP001152797"/>
    </source>
</evidence>
<organism evidence="2">
    <name type="scientific">Cladocopium goreaui</name>
    <dbReference type="NCBI Taxonomy" id="2562237"/>
    <lineage>
        <taxon>Eukaryota</taxon>
        <taxon>Sar</taxon>
        <taxon>Alveolata</taxon>
        <taxon>Dinophyceae</taxon>
        <taxon>Suessiales</taxon>
        <taxon>Symbiodiniaceae</taxon>
        <taxon>Cladocopium</taxon>
    </lineage>
</organism>
<evidence type="ECO:0000313" key="3">
    <source>
        <dbReference type="EMBL" id="CAL4780602.1"/>
    </source>
</evidence>
<reference evidence="3 4" key="2">
    <citation type="submission" date="2024-05" db="EMBL/GenBank/DDBJ databases">
        <authorList>
            <person name="Chen Y."/>
            <person name="Shah S."/>
            <person name="Dougan E. K."/>
            <person name="Thang M."/>
            <person name="Chan C."/>
        </authorList>
    </citation>
    <scope>NUCLEOTIDE SEQUENCE [LARGE SCALE GENOMIC DNA]</scope>
</reference>
<gene>
    <name evidence="2" type="ORF">C1SCF055_LOCUS20055</name>
</gene>